<organism evidence="2">
    <name type="scientific">freshwater metagenome</name>
    <dbReference type="NCBI Taxonomy" id="449393"/>
    <lineage>
        <taxon>unclassified sequences</taxon>
        <taxon>metagenomes</taxon>
        <taxon>ecological metagenomes</taxon>
    </lineage>
</organism>
<feature type="domain" description="DAGKc" evidence="1">
    <location>
        <begin position="1"/>
        <end position="109"/>
    </location>
</feature>
<dbReference type="EMBL" id="CAESAN010000038">
    <property type="protein sequence ID" value="CAB4341389.1"/>
    <property type="molecule type" value="Genomic_DNA"/>
</dbReference>
<evidence type="ECO:0000313" key="2">
    <source>
        <dbReference type="EMBL" id="CAB4341389.1"/>
    </source>
</evidence>
<dbReference type="PANTHER" id="PTHR12358">
    <property type="entry name" value="SPHINGOSINE KINASE"/>
    <property type="match status" value="1"/>
</dbReference>
<dbReference type="InterPro" id="IPR050187">
    <property type="entry name" value="Lipid_Phosphate_FormReg"/>
</dbReference>
<dbReference type="Gene3D" id="2.60.200.40">
    <property type="match status" value="1"/>
</dbReference>
<protein>
    <submittedName>
        <fullName evidence="2">Unannotated protein</fullName>
    </submittedName>
</protein>
<dbReference type="SUPFAM" id="SSF111331">
    <property type="entry name" value="NAD kinase/diacylglycerol kinase-like"/>
    <property type="match status" value="1"/>
</dbReference>
<dbReference type="InterPro" id="IPR001206">
    <property type="entry name" value="Diacylglycerol_kinase_cat_dom"/>
</dbReference>
<gene>
    <name evidence="2" type="ORF">UFOPK3547_00606</name>
</gene>
<reference evidence="2" key="1">
    <citation type="submission" date="2020-05" db="EMBL/GenBank/DDBJ databases">
        <authorList>
            <person name="Chiriac C."/>
            <person name="Salcher M."/>
            <person name="Ghai R."/>
            <person name="Kavagutti S V."/>
        </authorList>
    </citation>
    <scope>NUCLEOTIDE SEQUENCE</scope>
</reference>
<sequence>MIAALQSRYEVRAADTNAPGHARELAAEAIGSGVDAVATLGGDGTLNEAAEALVGTGVPLYPLPGGSQNVFAKLLGLPAEIVDSTARLLEFADNWETHQVDLGRANGRAFTFAAGVGLDASVVEQVDANPSMKARMRQWYYAQRGVTTYIRDYLLRRDQLSARSGSEAIRGDTVLVQNGPDFTYAGDKPISLCSGVTLDCGTMSAAVLHLRSPLRAALTAVRLLTTSGAPTTRAITTMSGMTGLEVIADGGQQLPLQVDGDFAGLHSEVRFTLEPAALTVLAPKRQG</sequence>
<dbReference type="InterPro" id="IPR016064">
    <property type="entry name" value="NAD/diacylglycerol_kinase_sf"/>
</dbReference>
<name>A0A6J5ZKF7_9ZZZZ</name>
<dbReference type="Gene3D" id="3.40.50.10330">
    <property type="entry name" value="Probable inorganic polyphosphate/atp-NAD kinase, domain 1"/>
    <property type="match status" value="1"/>
</dbReference>
<dbReference type="Pfam" id="PF00781">
    <property type="entry name" value="DAGK_cat"/>
    <property type="match status" value="1"/>
</dbReference>
<dbReference type="InterPro" id="IPR017438">
    <property type="entry name" value="ATP-NAD_kinase_N"/>
</dbReference>
<proteinExistence type="predicted"/>
<evidence type="ECO:0000259" key="1">
    <source>
        <dbReference type="PROSITE" id="PS50146"/>
    </source>
</evidence>
<accession>A0A6J5ZKF7</accession>
<dbReference type="GO" id="GO:0016301">
    <property type="term" value="F:kinase activity"/>
    <property type="evidence" value="ECO:0007669"/>
    <property type="project" value="InterPro"/>
</dbReference>
<dbReference type="PROSITE" id="PS50146">
    <property type="entry name" value="DAGK"/>
    <property type="match status" value="1"/>
</dbReference>
<dbReference type="PANTHER" id="PTHR12358:SF54">
    <property type="entry name" value="SPHINGOSINE KINASE RELATED PROTEIN"/>
    <property type="match status" value="1"/>
</dbReference>
<dbReference type="AlphaFoldDB" id="A0A6J5ZKF7"/>